<keyword evidence="5" id="KW-0643">Prostaglandin biosynthesis</keyword>
<dbReference type="SUPFAM" id="SSF51430">
    <property type="entry name" value="NAD(P)-linked oxidoreductase"/>
    <property type="match status" value="1"/>
</dbReference>
<feature type="domain" description="NADP-dependent oxidoreductase" evidence="17">
    <location>
        <begin position="32"/>
        <end position="271"/>
    </location>
</feature>
<evidence type="ECO:0000256" key="4">
    <source>
        <dbReference type="ARBA" id="ARBA00022516"/>
    </source>
</evidence>
<evidence type="ECO:0000256" key="2">
    <source>
        <dbReference type="ARBA" id="ARBA00007905"/>
    </source>
</evidence>
<dbReference type="PROSITE" id="PS00798">
    <property type="entry name" value="ALDOKETO_REDUCTASE_1"/>
    <property type="match status" value="1"/>
</dbReference>
<keyword evidence="9" id="KW-0443">Lipid metabolism</keyword>
<keyword evidence="7" id="KW-0521">NADP</keyword>
<keyword evidence="6" id="KW-0276">Fatty acid metabolism</keyword>
<protein>
    <recommendedName>
        <fullName evidence="12">9,11-endoperoxide prostaglandin H2 reductase</fullName>
    </recommendedName>
    <alternativeName>
        <fullName evidence="13">Prostaglandin F2-alpha synthase</fullName>
    </alternativeName>
</protein>
<dbReference type="Proteomes" id="UP001431209">
    <property type="component" value="Unassembled WGS sequence"/>
</dbReference>
<comment type="caution">
    <text evidence="18">The sequence shown here is derived from an EMBL/GenBank/DDBJ whole genome shotgun (WGS) entry which is preliminary data.</text>
</comment>
<evidence type="ECO:0000313" key="19">
    <source>
        <dbReference type="Proteomes" id="UP001431209"/>
    </source>
</evidence>
<dbReference type="CDD" id="cd19071">
    <property type="entry name" value="AKR_AKR1-5-like"/>
    <property type="match status" value="1"/>
</dbReference>
<gene>
    <name evidence="18" type="ORF">AKO1_004166</name>
</gene>
<evidence type="ECO:0000256" key="3">
    <source>
        <dbReference type="ARBA" id="ARBA00022501"/>
    </source>
</evidence>
<keyword evidence="19" id="KW-1185">Reference proteome</keyword>
<dbReference type="PANTHER" id="PTHR43827">
    <property type="entry name" value="2,5-DIKETO-D-GLUCONIC ACID REDUCTASE"/>
    <property type="match status" value="1"/>
</dbReference>
<dbReference type="PANTHER" id="PTHR43827:SF3">
    <property type="entry name" value="NADP-DEPENDENT OXIDOREDUCTASE DOMAIN-CONTAINING PROTEIN"/>
    <property type="match status" value="1"/>
</dbReference>
<name>A0AAW2ZFU3_9EUKA</name>
<evidence type="ECO:0000256" key="13">
    <source>
        <dbReference type="ARBA" id="ARBA00079905"/>
    </source>
</evidence>
<dbReference type="FunFam" id="3.20.20.100:FF:000015">
    <property type="entry name" value="Oxidoreductase, aldo/keto reductase family"/>
    <property type="match status" value="1"/>
</dbReference>
<evidence type="ECO:0000259" key="17">
    <source>
        <dbReference type="Pfam" id="PF00248"/>
    </source>
</evidence>
<evidence type="ECO:0000256" key="11">
    <source>
        <dbReference type="ARBA" id="ARBA00050342"/>
    </source>
</evidence>
<evidence type="ECO:0000256" key="5">
    <source>
        <dbReference type="ARBA" id="ARBA00022585"/>
    </source>
</evidence>
<dbReference type="PROSITE" id="PS00062">
    <property type="entry name" value="ALDOKETO_REDUCTASE_2"/>
    <property type="match status" value="1"/>
</dbReference>
<evidence type="ECO:0000256" key="14">
    <source>
        <dbReference type="PIRSR" id="PIRSR000097-1"/>
    </source>
</evidence>
<dbReference type="InterPro" id="IPR018170">
    <property type="entry name" value="Aldo/ket_reductase_CS"/>
</dbReference>
<dbReference type="Pfam" id="PF00248">
    <property type="entry name" value="Aldo_ket_red"/>
    <property type="match status" value="1"/>
</dbReference>
<dbReference type="PIRSF" id="PIRSF000097">
    <property type="entry name" value="AKR"/>
    <property type="match status" value="1"/>
</dbReference>
<keyword evidence="8" id="KW-0560">Oxidoreductase</keyword>
<evidence type="ECO:0000256" key="12">
    <source>
        <dbReference type="ARBA" id="ARBA00067802"/>
    </source>
</evidence>
<comment type="similarity">
    <text evidence="2">Belongs to the aldo/keto reductase family.</text>
</comment>
<dbReference type="PRINTS" id="PR00069">
    <property type="entry name" value="ALDKETRDTASE"/>
</dbReference>
<dbReference type="AlphaFoldDB" id="A0AAW2ZFU3"/>
<dbReference type="GO" id="GO:0006633">
    <property type="term" value="P:fatty acid biosynthetic process"/>
    <property type="evidence" value="ECO:0007669"/>
    <property type="project" value="UniProtKB-KW"/>
</dbReference>
<feature type="active site" description="Proton donor" evidence="14">
    <location>
        <position position="53"/>
    </location>
</feature>
<evidence type="ECO:0000313" key="18">
    <source>
        <dbReference type="EMBL" id="KAL0487492.1"/>
    </source>
</evidence>
<dbReference type="Gene3D" id="3.20.20.100">
    <property type="entry name" value="NADP-dependent oxidoreductase domain"/>
    <property type="match status" value="1"/>
</dbReference>
<evidence type="ECO:0000256" key="6">
    <source>
        <dbReference type="ARBA" id="ARBA00022832"/>
    </source>
</evidence>
<evidence type="ECO:0000256" key="8">
    <source>
        <dbReference type="ARBA" id="ARBA00023002"/>
    </source>
</evidence>
<proteinExistence type="inferred from homology"/>
<evidence type="ECO:0000256" key="9">
    <source>
        <dbReference type="ARBA" id="ARBA00023098"/>
    </source>
</evidence>
<organism evidence="18 19">
    <name type="scientific">Acrasis kona</name>
    <dbReference type="NCBI Taxonomy" id="1008807"/>
    <lineage>
        <taxon>Eukaryota</taxon>
        <taxon>Discoba</taxon>
        <taxon>Heterolobosea</taxon>
        <taxon>Tetramitia</taxon>
        <taxon>Eutetramitia</taxon>
        <taxon>Acrasidae</taxon>
        <taxon>Acrasis</taxon>
    </lineage>
</organism>
<dbReference type="GO" id="GO:0016616">
    <property type="term" value="F:oxidoreductase activity, acting on the CH-OH group of donors, NAD or NADP as acceptor"/>
    <property type="evidence" value="ECO:0007669"/>
    <property type="project" value="UniProtKB-ARBA"/>
</dbReference>
<feature type="site" description="Lowers pKa of active site Tyr" evidence="16">
    <location>
        <position position="78"/>
    </location>
</feature>
<dbReference type="InterPro" id="IPR020471">
    <property type="entry name" value="AKR"/>
</dbReference>
<sequence length="284" mass="32549">MNTLKITSSLTMHNGSAIPLFGLGTYKAIDTIETAIKAAWDAGYRHLDTAAFYRNEKEIGRCIKKLNLPRDQLFVTSKLWYSEHGYDKAKAAFEQTLQKLDIGYLDLYLIHWPDANSGSDNPKVRRETWRALEDLYKEGKVKNIGVSNYTERHLEEMFVGKYKVDVPPMVNQFELHPKLTQKSLVAYCKNKNIVVESYSPFAKGELIGNVGLKKIGQKYGVSEAQVIVRWILQQDIVCIPKSDKPDRIVSNADVYKFELTEEDMNKIDGMNEDYHCTWDPTNVQ</sequence>
<comment type="catalytic activity">
    <reaction evidence="11">
        <text>prostaglandin F2alpha + NADP(+) = prostaglandin H2 + NADPH + H(+)</text>
        <dbReference type="Rhea" id="RHEA:45312"/>
        <dbReference type="ChEBI" id="CHEBI:15378"/>
        <dbReference type="ChEBI" id="CHEBI:57404"/>
        <dbReference type="ChEBI" id="CHEBI:57405"/>
        <dbReference type="ChEBI" id="CHEBI:57783"/>
        <dbReference type="ChEBI" id="CHEBI:58349"/>
    </reaction>
</comment>
<dbReference type="InterPro" id="IPR023210">
    <property type="entry name" value="NADP_OxRdtase_dom"/>
</dbReference>
<evidence type="ECO:0000256" key="15">
    <source>
        <dbReference type="PIRSR" id="PIRSR000097-2"/>
    </source>
</evidence>
<keyword evidence="3" id="KW-0644">Prostaglandin metabolism</keyword>
<evidence type="ECO:0000256" key="1">
    <source>
        <dbReference type="ARBA" id="ARBA00004702"/>
    </source>
</evidence>
<feature type="binding site" evidence="15">
    <location>
        <position position="111"/>
    </location>
    <ligand>
        <name>substrate</name>
    </ligand>
</feature>
<dbReference type="InterPro" id="IPR036812">
    <property type="entry name" value="NAD(P)_OxRdtase_dom_sf"/>
</dbReference>
<keyword evidence="4" id="KW-0444">Lipid biosynthesis</keyword>
<evidence type="ECO:0000256" key="10">
    <source>
        <dbReference type="ARBA" id="ARBA00023160"/>
    </source>
</evidence>
<dbReference type="EMBL" id="JAOPGA020001346">
    <property type="protein sequence ID" value="KAL0487492.1"/>
    <property type="molecule type" value="Genomic_DNA"/>
</dbReference>
<reference evidence="18 19" key="1">
    <citation type="submission" date="2024-03" db="EMBL/GenBank/DDBJ databases">
        <title>The Acrasis kona genome and developmental transcriptomes reveal deep origins of eukaryotic multicellular pathways.</title>
        <authorList>
            <person name="Sheikh S."/>
            <person name="Fu C.-J."/>
            <person name="Brown M.W."/>
            <person name="Baldauf S.L."/>
        </authorList>
    </citation>
    <scope>NUCLEOTIDE SEQUENCE [LARGE SCALE GENOMIC DNA]</scope>
    <source>
        <strain evidence="18 19">ATCC MYA-3509</strain>
    </source>
</reference>
<dbReference type="PROSITE" id="PS00063">
    <property type="entry name" value="ALDOKETO_REDUCTASE_3"/>
    <property type="match status" value="1"/>
</dbReference>
<keyword evidence="10" id="KW-0275">Fatty acid biosynthesis</keyword>
<evidence type="ECO:0000256" key="7">
    <source>
        <dbReference type="ARBA" id="ARBA00022857"/>
    </source>
</evidence>
<comment type="pathway">
    <text evidence="1">Lipid metabolism; prostaglandin biosynthesis.</text>
</comment>
<accession>A0AAW2ZFU3</accession>
<evidence type="ECO:0000256" key="16">
    <source>
        <dbReference type="PIRSR" id="PIRSR000097-3"/>
    </source>
</evidence>